<accession>K9HC70</accession>
<comment type="caution">
    <text evidence="2">The sequence shown here is derived from an EMBL/GenBank/DDBJ whole genome shotgun (WGS) entry which is preliminary data.</text>
</comment>
<dbReference type="EMBL" id="ANHY01000031">
    <property type="protein sequence ID" value="EKV26381.1"/>
    <property type="molecule type" value="Genomic_DNA"/>
</dbReference>
<sequence>MSPRILPVRLAQPGSVDGYCANASHLREHYARSGSRAKGCGPAGAFRGGRYLRRRGQGRLLSRQRRGNADEDAGRDATQWAGTVA</sequence>
<feature type="region of interest" description="Disordered" evidence="1">
    <location>
        <begin position="55"/>
        <end position="85"/>
    </location>
</feature>
<feature type="compositionally biased region" description="Basic residues" evidence="1">
    <location>
        <begin position="55"/>
        <end position="66"/>
    </location>
</feature>
<dbReference type="STRING" id="1238182.C882_2816"/>
<proteinExistence type="predicted"/>
<protein>
    <submittedName>
        <fullName evidence="2">Uncharacterized protein</fullName>
    </submittedName>
</protein>
<evidence type="ECO:0000313" key="2">
    <source>
        <dbReference type="EMBL" id="EKV26381.1"/>
    </source>
</evidence>
<name>K9HC70_9PROT</name>
<evidence type="ECO:0000313" key="3">
    <source>
        <dbReference type="Proteomes" id="UP000009881"/>
    </source>
</evidence>
<reference evidence="2 3" key="1">
    <citation type="journal article" date="2013" name="Genome Announc.">
        <title>Draft Genome Sequence of an Alphaproteobacterium, Caenispirillum salinarum AK4(T), Isolated from a Solar Saltern.</title>
        <authorList>
            <person name="Khatri I."/>
            <person name="Singh A."/>
            <person name="Korpole S."/>
            <person name="Pinnaka A.K."/>
            <person name="Subramanian S."/>
        </authorList>
    </citation>
    <scope>NUCLEOTIDE SEQUENCE [LARGE SCALE GENOMIC DNA]</scope>
    <source>
        <strain evidence="2 3">AK4</strain>
    </source>
</reference>
<keyword evidence="3" id="KW-1185">Reference proteome</keyword>
<dbReference type="Proteomes" id="UP000009881">
    <property type="component" value="Unassembled WGS sequence"/>
</dbReference>
<evidence type="ECO:0000256" key="1">
    <source>
        <dbReference type="SAM" id="MobiDB-lite"/>
    </source>
</evidence>
<organism evidence="2 3">
    <name type="scientific">Caenispirillum salinarum AK4</name>
    <dbReference type="NCBI Taxonomy" id="1238182"/>
    <lineage>
        <taxon>Bacteria</taxon>
        <taxon>Pseudomonadati</taxon>
        <taxon>Pseudomonadota</taxon>
        <taxon>Alphaproteobacteria</taxon>
        <taxon>Rhodospirillales</taxon>
        <taxon>Novispirillaceae</taxon>
        <taxon>Caenispirillum</taxon>
    </lineage>
</organism>
<gene>
    <name evidence="2" type="ORF">C882_2816</name>
</gene>
<dbReference type="AlphaFoldDB" id="K9HC70"/>